<accession>A0A0G1B9G7</accession>
<protein>
    <recommendedName>
        <fullName evidence="3">Fido domain-containing protein</fullName>
    </recommendedName>
</protein>
<evidence type="ECO:0000256" key="1">
    <source>
        <dbReference type="PIRSR" id="PIRSR640198-1"/>
    </source>
</evidence>
<evidence type="ECO:0000256" key="2">
    <source>
        <dbReference type="PIRSR" id="PIRSR640198-3"/>
    </source>
</evidence>
<proteinExistence type="predicted"/>
<dbReference type="Gene3D" id="1.10.3290.10">
    <property type="entry name" value="Fido-like domain"/>
    <property type="match status" value="1"/>
</dbReference>
<dbReference type="InterPro" id="IPR040198">
    <property type="entry name" value="Fido_containing"/>
</dbReference>
<organism evidence="4 5">
    <name type="scientific">Candidatus Daviesbacteria bacterium GW2011_GWA2_42_7</name>
    <dbReference type="NCBI Taxonomy" id="1618425"/>
    <lineage>
        <taxon>Bacteria</taxon>
        <taxon>Candidatus Daviesiibacteriota</taxon>
    </lineage>
</organism>
<dbReference type="Gene3D" id="1.10.10.10">
    <property type="entry name" value="Winged helix-like DNA-binding domain superfamily/Winged helix DNA-binding domain"/>
    <property type="match status" value="1"/>
</dbReference>
<dbReference type="PANTHER" id="PTHR13504">
    <property type="entry name" value="FIDO DOMAIN-CONTAINING PROTEIN DDB_G0283145"/>
    <property type="match status" value="1"/>
</dbReference>
<comment type="caution">
    <text evidence="4">The sequence shown here is derived from an EMBL/GenBank/DDBJ whole genome shotgun (WGS) entry which is preliminary data.</text>
</comment>
<feature type="domain" description="Fido" evidence="3">
    <location>
        <begin position="108"/>
        <end position="265"/>
    </location>
</feature>
<dbReference type="InterPro" id="IPR036597">
    <property type="entry name" value="Fido-like_dom_sf"/>
</dbReference>
<evidence type="ECO:0000259" key="3">
    <source>
        <dbReference type="PROSITE" id="PS51459"/>
    </source>
</evidence>
<dbReference type="SUPFAM" id="SSF46785">
    <property type="entry name" value="Winged helix' DNA-binding domain"/>
    <property type="match status" value="1"/>
</dbReference>
<feature type="site" description="Important for autoinhibition of adenylyltransferase activity" evidence="2">
    <location>
        <position position="55"/>
    </location>
</feature>
<dbReference type="InterPro" id="IPR036390">
    <property type="entry name" value="WH_DNA-bd_sf"/>
</dbReference>
<dbReference type="Pfam" id="PF02661">
    <property type="entry name" value="Fic"/>
    <property type="match status" value="1"/>
</dbReference>
<name>A0A0G1B9G7_9BACT</name>
<dbReference type="AlphaFoldDB" id="A0A0G1B9G7"/>
<evidence type="ECO:0000313" key="5">
    <source>
        <dbReference type="Proteomes" id="UP000034785"/>
    </source>
</evidence>
<reference evidence="4 5" key="1">
    <citation type="journal article" date="2015" name="Nature">
        <title>rRNA introns, odd ribosomes, and small enigmatic genomes across a large radiation of phyla.</title>
        <authorList>
            <person name="Brown C.T."/>
            <person name="Hug L.A."/>
            <person name="Thomas B.C."/>
            <person name="Sharon I."/>
            <person name="Castelle C.J."/>
            <person name="Singh A."/>
            <person name="Wilkins M.J."/>
            <person name="Williams K.H."/>
            <person name="Banfield J.F."/>
        </authorList>
    </citation>
    <scope>NUCLEOTIDE SEQUENCE [LARGE SCALE GENOMIC DNA]</scope>
</reference>
<dbReference type="SUPFAM" id="SSF140931">
    <property type="entry name" value="Fic-like"/>
    <property type="match status" value="1"/>
</dbReference>
<dbReference type="EMBL" id="LCEJ01000038">
    <property type="protein sequence ID" value="KKS70020.1"/>
    <property type="molecule type" value="Genomic_DNA"/>
</dbReference>
<sequence length="358" mass="41489">MFVPKYTITNRMLKNIGIIDASREVIANSPLIPAWEAKFKKEAMERSVHHGTHLEGNRLSFEEAQEVLDGQEVIARERDIQEVLNYRNVLKFIEGIATQIGPGRRYILTVETILEIHRLTVEKIVHPDVSGKFRTRQVVLKNSKTGQVSYTPPPAAEAPYLIEDLTNWVNSGESQEVHSVIKAGIIHYELARIHPFVEGNGRTARAVATLIMFLEGYDIRKLFSLEEYFDNNPMDYYLTLQAVSNQLVLDTHERDLTPWLDYFTEGVAIELNKVKERVRRISMDARVKDKLGEQMTLNERQMLIMEYLHRHKSMQNKDFRKIFPDYSDDTVLRELRFLKQKGLIKKQGGTKNAVYMLK</sequence>
<dbReference type="InterPro" id="IPR003812">
    <property type="entry name" value="Fido"/>
</dbReference>
<evidence type="ECO:0000313" key="4">
    <source>
        <dbReference type="EMBL" id="KKS70020.1"/>
    </source>
</evidence>
<dbReference type="InterPro" id="IPR036388">
    <property type="entry name" value="WH-like_DNA-bd_sf"/>
</dbReference>
<feature type="active site" evidence="1">
    <location>
        <position position="194"/>
    </location>
</feature>
<gene>
    <name evidence="4" type="ORF">UV41_C0038G0005</name>
</gene>
<dbReference type="PANTHER" id="PTHR13504:SF38">
    <property type="entry name" value="FIDO DOMAIN-CONTAINING PROTEIN"/>
    <property type="match status" value="1"/>
</dbReference>
<dbReference type="PROSITE" id="PS51459">
    <property type="entry name" value="FIDO"/>
    <property type="match status" value="1"/>
</dbReference>
<dbReference type="Proteomes" id="UP000034785">
    <property type="component" value="Unassembled WGS sequence"/>
</dbReference>